<feature type="chain" id="PRO_5046133403" description="DUF4384 domain-containing protein" evidence="2">
    <location>
        <begin position="22"/>
        <end position="248"/>
    </location>
</feature>
<keyword evidence="4" id="KW-1185">Reference proteome</keyword>
<feature type="compositionally biased region" description="Basic and acidic residues" evidence="1">
    <location>
        <begin position="225"/>
        <end position="234"/>
    </location>
</feature>
<dbReference type="EMBL" id="CP114040">
    <property type="protein sequence ID" value="WAS96425.1"/>
    <property type="molecule type" value="Genomic_DNA"/>
</dbReference>
<feature type="region of interest" description="Disordered" evidence="1">
    <location>
        <begin position="19"/>
        <end position="64"/>
    </location>
</feature>
<dbReference type="RefSeq" id="WP_269038772.1">
    <property type="nucleotide sequence ID" value="NZ_CP114040.1"/>
</dbReference>
<evidence type="ECO:0000313" key="4">
    <source>
        <dbReference type="Proteomes" id="UP001164459"/>
    </source>
</evidence>
<keyword evidence="2" id="KW-0732">Signal</keyword>
<evidence type="ECO:0000256" key="2">
    <source>
        <dbReference type="SAM" id="SignalP"/>
    </source>
</evidence>
<gene>
    <name evidence="3" type="ORF">O0S08_09725</name>
</gene>
<dbReference type="Proteomes" id="UP001164459">
    <property type="component" value="Chromosome"/>
</dbReference>
<feature type="region of interest" description="Disordered" evidence="1">
    <location>
        <begin position="207"/>
        <end position="248"/>
    </location>
</feature>
<feature type="signal peptide" evidence="2">
    <location>
        <begin position="1"/>
        <end position="21"/>
    </location>
</feature>
<evidence type="ECO:0000256" key="1">
    <source>
        <dbReference type="SAM" id="MobiDB-lite"/>
    </source>
</evidence>
<evidence type="ECO:0000313" key="3">
    <source>
        <dbReference type="EMBL" id="WAS96425.1"/>
    </source>
</evidence>
<accession>A0ABY7HBE6</accession>
<name>A0ABY7HBE6_9BACT</name>
<feature type="compositionally biased region" description="Pro residues" evidence="1">
    <location>
        <begin position="26"/>
        <end position="53"/>
    </location>
</feature>
<reference evidence="3" key="1">
    <citation type="submission" date="2022-11" db="EMBL/GenBank/DDBJ databases">
        <title>Minimal conservation of predation-associated metabolite biosynthetic gene clusters underscores biosynthetic potential of Myxococcota including descriptions for ten novel species: Archangium lansinium sp. nov., Myxococcus landrumus sp. nov., Nannocystis bai.</title>
        <authorList>
            <person name="Ahearne A."/>
            <person name="Stevens C."/>
            <person name="Dowd S."/>
        </authorList>
    </citation>
    <scope>NUCLEOTIDE SEQUENCE</scope>
    <source>
        <strain evidence="3">Fl3</strain>
    </source>
</reference>
<dbReference type="PROSITE" id="PS51257">
    <property type="entry name" value="PROKAR_LIPOPROTEIN"/>
    <property type="match status" value="1"/>
</dbReference>
<protein>
    <recommendedName>
        <fullName evidence="5">DUF4384 domain-containing protein</fullName>
    </recommendedName>
</protein>
<evidence type="ECO:0008006" key="5">
    <source>
        <dbReference type="Google" id="ProtNLM"/>
    </source>
</evidence>
<organism evidence="3 4">
    <name type="scientific">Nannocystis punicea</name>
    <dbReference type="NCBI Taxonomy" id="2995304"/>
    <lineage>
        <taxon>Bacteria</taxon>
        <taxon>Pseudomonadati</taxon>
        <taxon>Myxococcota</taxon>
        <taxon>Polyangia</taxon>
        <taxon>Nannocystales</taxon>
        <taxon>Nannocystaceae</taxon>
        <taxon>Nannocystis</taxon>
    </lineage>
</organism>
<proteinExistence type="predicted"/>
<sequence>MRRSARLIQLFAATLACSADADAPSQPAPVAPAIPPPATPLPQPSVTPPPAAPPEEAVRRTSSVERVSLGEEHRGWLWLAVTFVNDTREPAWFVLHFPSEGSSDGTIKRRGTRVHVEKIAAEDGGKARWLQICDDDAACDYAVRLAPGQLLEIEPVQRAVEADGPPLVAEIWRLSALRFDHQPAELWLADEFTPATHELRGRPLFASREHPPLARRGGTGSPQRVDLEPAERLVFDISTAPPPRRRVP</sequence>